<dbReference type="Pfam" id="PF05343">
    <property type="entry name" value="Peptidase_M42"/>
    <property type="match status" value="1"/>
</dbReference>
<feature type="binding site" evidence="8">
    <location>
        <position position="214"/>
    </location>
    <ligand>
        <name>Zn(2+)</name>
        <dbReference type="ChEBI" id="CHEBI:29105"/>
        <label>2</label>
    </ligand>
</feature>
<evidence type="ECO:0000256" key="4">
    <source>
        <dbReference type="ARBA" id="ARBA00022723"/>
    </source>
</evidence>
<feature type="binding site" evidence="8">
    <location>
        <position position="181"/>
    </location>
    <ligand>
        <name>Zn(2+)</name>
        <dbReference type="ChEBI" id="CHEBI:29105"/>
        <label>1</label>
    </ligand>
</feature>
<dbReference type="InterPro" id="IPR008007">
    <property type="entry name" value="Peptidase_M42"/>
</dbReference>
<keyword evidence="3" id="KW-0645">Protease</keyword>
<dbReference type="SUPFAM" id="SSF101821">
    <property type="entry name" value="Aminopeptidase/glucanase lid domain"/>
    <property type="match status" value="1"/>
</dbReference>
<dbReference type="Gene3D" id="3.40.630.10">
    <property type="entry name" value="Zn peptidases"/>
    <property type="match status" value="1"/>
</dbReference>
<evidence type="ECO:0000313" key="10">
    <source>
        <dbReference type="Proteomes" id="UP000256388"/>
    </source>
</evidence>
<comment type="similarity">
    <text evidence="1 6">Belongs to the peptidase M42 family.</text>
</comment>
<dbReference type="EMBL" id="QUMS01000003">
    <property type="protein sequence ID" value="REG06972.1"/>
    <property type="molecule type" value="Genomic_DNA"/>
</dbReference>
<dbReference type="Proteomes" id="UP000256388">
    <property type="component" value="Unassembled WGS sequence"/>
</dbReference>
<dbReference type="GO" id="GO:0006508">
    <property type="term" value="P:proteolysis"/>
    <property type="evidence" value="ECO:0007669"/>
    <property type="project" value="UniProtKB-KW"/>
</dbReference>
<feature type="binding site" evidence="8">
    <location>
        <position position="331"/>
    </location>
    <ligand>
        <name>Zn(2+)</name>
        <dbReference type="ChEBI" id="CHEBI:29105"/>
        <label>2</label>
    </ligand>
</feature>
<sequence length="366" mass="40507">MKSVIEELQHLTSIPALSGLEDNMVREMKKRFEPLADSVEVDRIGNVTATFSGKDESEPSLLVFAHMDELGLMISKIDKDGYLRFNRIGGVPEKTLMGQYFDVHSIDGKSSVVGQIGTFSHHFTPPEYKLTVPTHDKMYIDIGVKSAEEAQALGIRIGSAVTYHPHFQRIGEHLVSSKTLDNRVGCLMLIALAEYLHEHKPAGTVYVVASVQEEFNIRGVMPAFYRLEPDAAICVDITPACDTPELYGKYEMFLNKGPAVTQMNFHGRGTLAGLIPSPQLRLFLENTLDGMGIPWQRDIALGVITDDAFTLMSGTQGTAMAHLSIPMRYSHSPIETCDLRDVEAGIMALDTIVSKFDHNLDLRRGV</sequence>
<evidence type="ECO:0000256" key="6">
    <source>
        <dbReference type="PIRNR" id="PIRNR001123"/>
    </source>
</evidence>
<dbReference type="GO" id="GO:0046872">
    <property type="term" value="F:metal ion binding"/>
    <property type="evidence" value="ECO:0007669"/>
    <property type="project" value="UniProtKB-UniRule"/>
</dbReference>
<evidence type="ECO:0000256" key="3">
    <source>
        <dbReference type="ARBA" id="ARBA00022670"/>
    </source>
</evidence>
<comment type="cofactor">
    <cofactor evidence="8">
        <name>a divalent metal cation</name>
        <dbReference type="ChEBI" id="CHEBI:60240"/>
    </cofactor>
    <text evidence="8">Binds 2 divalent metal cations per subunit.</text>
</comment>
<feature type="binding site" evidence="8">
    <location>
        <position position="66"/>
    </location>
    <ligand>
        <name>Zn(2+)</name>
        <dbReference type="ChEBI" id="CHEBI:29105"/>
        <label>1</label>
    </ligand>
</feature>
<gene>
    <name evidence="9" type="ORF">DFR64_2172</name>
</gene>
<dbReference type="PIRSF" id="PIRSF001123">
    <property type="entry name" value="PepA_GA"/>
    <property type="match status" value="1"/>
</dbReference>
<dbReference type="OrthoDB" id="9772053at2"/>
<dbReference type="SUPFAM" id="SSF53187">
    <property type="entry name" value="Zn-dependent exopeptidases"/>
    <property type="match status" value="1"/>
</dbReference>
<dbReference type="PANTHER" id="PTHR32481">
    <property type="entry name" value="AMINOPEPTIDASE"/>
    <property type="match status" value="1"/>
</dbReference>
<keyword evidence="4 8" id="KW-0479">Metal-binding</keyword>
<evidence type="ECO:0000256" key="8">
    <source>
        <dbReference type="PIRSR" id="PIRSR001123-2"/>
    </source>
</evidence>
<dbReference type="InterPro" id="IPR051464">
    <property type="entry name" value="Peptidase_M42_aminopept"/>
</dbReference>
<evidence type="ECO:0000256" key="1">
    <source>
        <dbReference type="ARBA" id="ARBA00006272"/>
    </source>
</evidence>
<evidence type="ECO:0000256" key="2">
    <source>
        <dbReference type="ARBA" id="ARBA00022438"/>
    </source>
</evidence>
<evidence type="ECO:0000313" key="9">
    <source>
        <dbReference type="EMBL" id="REG06972.1"/>
    </source>
</evidence>
<accession>A0A347ZVE4</accession>
<name>A0A347ZVE4_9CHLR</name>
<dbReference type="InterPro" id="IPR023367">
    <property type="entry name" value="Peptidase_M42_dom2"/>
</dbReference>
<evidence type="ECO:0000256" key="5">
    <source>
        <dbReference type="ARBA" id="ARBA00022801"/>
    </source>
</evidence>
<proteinExistence type="inferred from homology"/>
<keyword evidence="10" id="KW-1185">Reference proteome</keyword>
<feature type="binding site" evidence="8">
    <location>
        <position position="181"/>
    </location>
    <ligand>
        <name>Zn(2+)</name>
        <dbReference type="ChEBI" id="CHEBI:29105"/>
        <label>2</label>
    </ligand>
</feature>
<dbReference type="GO" id="GO:0004177">
    <property type="term" value="F:aminopeptidase activity"/>
    <property type="evidence" value="ECO:0007669"/>
    <property type="project" value="UniProtKB-UniRule"/>
</dbReference>
<evidence type="ECO:0000256" key="7">
    <source>
        <dbReference type="PIRSR" id="PIRSR001123-1"/>
    </source>
</evidence>
<reference evidence="9 10" key="1">
    <citation type="submission" date="2018-08" db="EMBL/GenBank/DDBJ databases">
        <title>Genomic Encyclopedia of Type Strains, Phase IV (KMG-IV): sequencing the most valuable type-strain genomes for metagenomic binning, comparative biology and taxonomic classification.</title>
        <authorList>
            <person name="Goeker M."/>
        </authorList>
    </citation>
    <scope>NUCLEOTIDE SEQUENCE [LARGE SCALE GENOMIC DNA]</scope>
    <source>
        <strain evidence="9 10">DSM 23923</strain>
    </source>
</reference>
<dbReference type="RefSeq" id="WP_116225454.1">
    <property type="nucleotide sequence ID" value="NZ_AP018437.1"/>
</dbReference>
<protein>
    <submittedName>
        <fullName evidence="9">Putative aminopeptidase FrvX</fullName>
    </submittedName>
</protein>
<feature type="active site" description="Proton acceptor" evidence="7">
    <location>
        <position position="213"/>
    </location>
</feature>
<keyword evidence="5" id="KW-0378">Hydrolase</keyword>
<dbReference type="AlphaFoldDB" id="A0A347ZVE4"/>
<dbReference type="Gene3D" id="2.40.30.40">
    <property type="entry name" value="Peptidase M42, domain 2"/>
    <property type="match status" value="1"/>
</dbReference>
<dbReference type="PANTHER" id="PTHR32481:SF12">
    <property type="entry name" value="AMINOPEPTIDASE SGCX-RELATED"/>
    <property type="match status" value="1"/>
</dbReference>
<feature type="binding site" evidence="8">
    <location>
        <position position="236"/>
    </location>
    <ligand>
        <name>Zn(2+)</name>
        <dbReference type="ChEBI" id="CHEBI:29105"/>
        <label>1</label>
    </ligand>
</feature>
<comment type="caution">
    <text evidence="9">The sequence shown here is derived from an EMBL/GenBank/DDBJ whole genome shotgun (WGS) entry which is preliminary data.</text>
</comment>
<organism evidence="9 10">
    <name type="scientific">Pelolinea submarina</name>
    <dbReference type="NCBI Taxonomy" id="913107"/>
    <lineage>
        <taxon>Bacteria</taxon>
        <taxon>Bacillati</taxon>
        <taxon>Chloroflexota</taxon>
        <taxon>Anaerolineae</taxon>
        <taxon>Anaerolineales</taxon>
        <taxon>Anaerolineaceae</taxon>
        <taxon>Pelolinea</taxon>
    </lineage>
</organism>
<keyword evidence="2 9" id="KW-0031">Aminopeptidase</keyword>